<keyword evidence="1" id="KW-0472">Membrane</keyword>
<accession>A0A8I2YTM4</accession>
<feature type="transmembrane region" description="Helical" evidence="1">
    <location>
        <begin position="117"/>
        <end position="136"/>
    </location>
</feature>
<feature type="transmembrane region" description="Helical" evidence="1">
    <location>
        <begin position="174"/>
        <end position="194"/>
    </location>
</feature>
<dbReference type="Proteomes" id="UP000683000">
    <property type="component" value="Unassembled WGS sequence"/>
</dbReference>
<dbReference type="OrthoDB" id="3358048at2759"/>
<evidence type="ECO:0000313" key="3">
    <source>
        <dbReference type="Proteomes" id="UP000683000"/>
    </source>
</evidence>
<keyword evidence="1" id="KW-1133">Transmembrane helix</keyword>
<protein>
    <submittedName>
        <fullName evidence="2">Uncharacterized protein</fullName>
    </submittedName>
</protein>
<evidence type="ECO:0000256" key="1">
    <source>
        <dbReference type="SAM" id="Phobius"/>
    </source>
</evidence>
<keyword evidence="1" id="KW-0812">Transmembrane</keyword>
<reference evidence="2" key="1">
    <citation type="submission" date="2021-03" db="EMBL/GenBank/DDBJ databases">
        <title>Evolutionary innovations through gain and loss of genes in the ectomycorrhizal Boletales.</title>
        <authorList>
            <person name="Wu G."/>
            <person name="Miyauchi S."/>
            <person name="Morin E."/>
            <person name="Yang Z.-L."/>
            <person name="Xu J."/>
            <person name="Martin F.M."/>
        </authorList>
    </citation>
    <scope>NUCLEOTIDE SEQUENCE</scope>
    <source>
        <strain evidence="2">BR01</strain>
    </source>
</reference>
<dbReference type="EMBL" id="JAGFBS010000010">
    <property type="protein sequence ID" value="KAG6377162.1"/>
    <property type="molecule type" value="Genomic_DNA"/>
</dbReference>
<name>A0A8I2YTM4_9AGAM</name>
<feature type="transmembrane region" description="Helical" evidence="1">
    <location>
        <begin position="148"/>
        <end position="168"/>
    </location>
</feature>
<organism evidence="2 3">
    <name type="scientific">Boletus reticuloceps</name>
    <dbReference type="NCBI Taxonomy" id="495285"/>
    <lineage>
        <taxon>Eukaryota</taxon>
        <taxon>Fungi</taxon>
        <taxon>Dikarya</taxon>
        <taxon>Basidiomycota</taxon>
        <taxon>Agaricomycotina</taxon>
        <taxon>Agaricomycetes</taxon>
        <taxon>Agaricomycetidae</taxon>
        <taxon>Boletales</taxon>
        <taxon>Boletineae</taxon>
        <taxon>Boletaceae</taxon>
        <taxon>Boletoideae</taxon>
        <taxon>Boletus</taxon>
    </lineage>
</organism>
<evidence type="ECO:0000313" key="2">
    <source>
        <dbReference type="EMBL" id="KAG6377162.1"/>
    </source>
</evidence>
<proteinExistence type="predicted"/>
<sequence>MQAIRKRNPFTFQSEHQDNGRAVLDEQEQAEVVDRIKEQHVSSNNQNRIALQAMLGLSCLLCVVSVPCSSMPFRPEPPCCRRYVLYMLSDRRTPLFAIFPPPPEAGRATAPLDMSGLLAYVAILVHVNLSLIVHPWNVVIAGRAIRAIGFWETFVWSAAGPLLSMYSGRAWQTTVWWCIPGFLTYVVYAVHGWIRKADEDMLELAKLQYKAPGA</sequence>
<dbReference type="AlphaFoldDB" id="A0A8I2YTM4"/>
<gene>
    <name evidence="2" type="ORF">JVT61DRAFT_1214</name>
</gene>
<keyword evidence="3" id="KW-1185">Reference proteome</keyword>
<comment type="caution">
    <text evidence="2">The sequence shown here is derived from an EMBL/GenBank/DDBJ whole genome shotgun (WGS) entry which is preliminary data.</text>
</comment>